<dbReference type="PROSITE" id="PS51347">
    <property type="entry name" value="PHOSPHOTRIESTERASE_2"/>
    <property type="match status" value="1"/>
</dbReference>
<evidence type="ECO:0000256" key="3">
    <source>
        <dbReference type="PIRSR" id="PIRSR601559-50"/>
    </source>
</evidence>
<dbReference type="InterPro" id="IPR001559">
    <property type="entry name" value="Phosphotriesterase"/>
</dbReference>
<evidence type="ECO:0000256" key="4">
    <source>
        <dbReference type="PIRSR" id="PIRSR601559-51"/>
    </source>
</evidence>
<keyword evidence="7" id="KW-1185">Reference proteome</keyword>
<dbReference type="RefSeq" id="WP_229581235.1">
    <property type="nucleotide sequence ID" value="NZ_BMXF01000004.1"/>
</dbReference>
<evidence type="ECO:0000256" key="1">
    <source>
        <dbReference type="ARBA" id="ARBA00022723"/>
    </source>
</evidence>
<evidence type="ECO:0000313" key="7">
    <source>
        <dbReference type="Proteomes" id="UP000598271"/>
    </source>
</evidence>
<dbReference type="AlphaFoldDB" id="A0A8J3D6S8"/>
<dbReference type="GO" id="GO:0016788">
    <property type="term" value="F:hydrolase activity, acting on ester bonds"/>
    <property type="evidence" value="ECO:0007669"/>
    <property type="project" value="InterPro"/>
</dbReference>
<feature type="binding site" evidence="4">
    <location>
        <position position="183"/>
    </location>
    <ligand>
        <name>Zn(2+)</name>
        <dbReference type="ChEBI" id="CHEBI:29105"/>
        <label>2</label>
    </ligand>
</feature>
<dbReference type="PANTHER" id="PTHR10819:SF3">
    <property type="entry name" value="PHOSPHOTRIESTERASE-RELATED PROTEIN"/>
    <property type="match status" value="1"/>
</dbReference>
<dbReference type="InterPro" id="IPR032466">
    <property type="entry name" value="Metal_Hydrolase"/>
</dbReference>
<organism evidence="6 7">
    <name type="scientific">Persicitalea jodogahamensis</name>
    <dbReference type="NCBI Taxonomy" id="402147"/>
    <lineage>
        <taxon>Bacteria</taxon>
        <taxon>Pseudomonadati</taxon>
        <taxon>Bacteroidota</taxon>
        <taxon>Cytophagia</taxon>
        <taxon>Cytophagales</taxon>
        <taxon>Spirosomataceae</taxon>
        <taxon>Persicitalea</taxon>
    </lineage>
</organism>
<keyword evidence="2" id="KW-0378">Hydrolase</keyword>
<feature type="binding site" evidence="4">
    <location>
        <position position="34"/>
    </location>
    <ligand>
        <name>Zn(2+)</name>
        <dbReference type="ChEBI" id="CHEBI:29105"/>
        <label>1</label>
    </ligand>
</feature>
<dbReference type="PANTHER" id="PTHR10819">
    <property type="entry name" value="PHOSPHOTRIESTERASE-RELATED"/>
    <property type="match status" value="1"/>
</dbReference>
<dbReference type="PROSITE" id="PS01322">
    <property type="entry name" value="PHOSPHOTRIESTERASE_1"/>
    <property type="match status" value="1"/>
</dbReference>
<feature type="binding site" description="via carbamate group" evidence="4">
    <location>
        <position position="150"/>
    </location>
    <ligand>
        <name>Zn(2+)</name>
        <dbReference type="ChEBI" id="CHEBI:29105"/>
        <label>2</label>
    </ligand>
</feature>
<dbReference type="Proteomes" id="UP000598271">
    <property type="component" value="Unassembled WGS sequence"/>
</dbReference>
<dbReference type="Gene3D" id="3.20.20.140">
    <property type="entry name" value="Metal-dependent hydrolases"/>
    <property type="match status" value="1"/>
</dbReference>
<reference evidence="6 7" key="1">
    <citation type="journal article" date="2014" name="Int. J. Syst. Evol. Microbiol.">
        <title>Complete genome sequence of Corynebacterium casei LMG S-19264T (=DSM 44701T), isolated from a smear-ripened cheese.</title>
        <authorList>
            <consortium name="US DOE Joint Genome Institute (JGI-PGF)"/>
            <person name="Walter F."/>
            <person name="Albersmeier A."/>
            <person name="Kalinowski J."/>
            <person name="Ruckert C."/>
        </authorList>
    </citation>
    <scope>NUCLEOTIDE SEQUENCE [LARGE SCALE GENOMIC DNA]</scope>
    <source>
        <strain evidence="6 7">KCTC 12866</strain>
    </source>
</reference>
<feature type="binding site" evidence="4">
    <location>
        <position position="265"/>
    </location>
    <ligand>
        <name>Zn(2+)</name>
        <dbReference type="ChEBI" id="CHEBI:29105"/>
        <label>1</label>
    </ligand>
</feature>
<evidence type="ECO:0000313" key="6">
    <source>
        <dbReference type="EMBL" id="GHB82425.1"/>
    </source>
</evidence>
<feature type="binding site" description="via carbamate group" evidence="4">
    <location>
        <position position="150"/>
    </location>
    <ligand>
        <name>Zn(2+)</name>
        <dbReference type="ChEBI" id="CHEBI:29105"/>
        <label>1</label>
    </ligand>
</feature>
<dbReference type="EMBL" id="BMXF01000004">
    <property type="protein sequence ID" value="GHB82425.1"/>
    <property type="molecule type" value="Genomic_DNA"/>
</dbReference>
<feature type="binding site" evidence="4">
    <location>
        <position position="32"/>
    </location>
    <ligand>
        <name>Zn(2+)</name>
        <dbReference type="ChEBI" id="CHEBI:29105"/>
        <label>1</label>
    </ligand>
</feature>
<sequence length="323" mass="36022">MPLLLGRASASSEVMSVRGQMMASEMGMTLAHEHVMVDFVGADKISDERWARKEIIKKVVPYLILARQRGVKTLLDCTPAFLGRDVKLLREISLESKLNIITNTGYYGAVDNKYLPPWAFTETETQLAARWIYEFNEGIEGTGIKPGFIKIGVNSGSLSKLHQKLVRAAALTHLATGLTICSHTGPALPAFEEIELLKEMGVHPSAFVWVHAQAETDRSYYLKAARQGGWVSLDGMGWGKFEEYAESLVLLKKHELLSKVLVSHDAGWYRPGEPDPMGSFAGYTNIFDRVWPLLKRKGFTDSDFQQLLVQNPASAFSISIRKF</sequence>
<feature type="modified residue" description="N6-carboxylysine" evidence="3 5">
    <location>
        <position position="150"/>
    </location>
</feature>
<gene>
    <name evidence="6" type="ORF">GCM10007390_41950</name>
</gene>
<keyword evidence="1 4" id="KW-0479">Metal-binding</keyword>
<feature type="binding site" evidence="4">
    <location>
        <position position="211"/>
    </location>
    <ligand>
        <name>Zn(2+)</name>
        <dbReference type="ChEBI" id="CHEBI:29105"/>
        <label>2</label>
    </ligand>
</feature>
<accession>A0A8J3D6S8</accession>
<dbReference type="SUPFAM" id="SSF51556">
    <property type="entry name" value="Metallo-dependent hydrolases"/>
    <property type="match status" value="1"/>
</dbReference>
<name>A0A8J3D6S8_9BACT</name>
<dbReference type="Pfam" id="PF02126">
    <property type="entry name" value="PTE"/>
    <property type="match status" value="1"/>
</dbReference>
<dbReference type="GO" id="GO:0008270">
    <property type="term" value="F:zinc ion binding"/>
    <property type="evidence" value="ECO:0007669"/>
    <property type="project" value="InterPro"/>
</dbReference>
<protein>
    <submittedName>
        <fullName evidence="6">Aryldialkylphosphatase</fullName>
    </submittedName>
</protein>
<evidence type="ECO:0000256" key="2">
    <source>
        <dbReference type="ARBA" id="ARBA00022801"/>
    </source>
</evidence>
<comment type="caution">
    <text evidence="6">The sequence shown here is derived from an EMBL/GenBank/DDBJ whole genome shotgun (WGS) entry which is preliminary data.</text>
</comment>
<proteinExistence type="inferred from homology"/>
<comment type="similarity">
    <text evidence="5">Belongs to the metallo-dependent hydrolases superfamily. Phosphotriesterase family.</text>
</comment>
<comment type="cofactor">
    <cofactor evidence="4">
        <name>a divalent metal cation</name>
        <dbReference type="ChEBI" id="CHEBI:60240"/>
    </cofactor>
    <text evidence="4">Binds 2 divalent metal cations per subunit.</text>
</comment>
<dbReference type="InterPro" id="IPR017947">
    <property type="entry name" value="AryldialkylPase_Zn-BS"/>
</dbReference>
<evidence type="ECO:0000256" key="5">
    <source>
        <dbReference type="PROSITE-ProRule" id="PRU00679"/>
    </source>
</evidence>